<dbReference type="FunFam" id="1.10.10.10:FF:000322">
    <property type="entry name" value="Probable disease resistance protein At1g63360"/>
    <property type="match status" value="1"/>
</dbReference>
<evidence type="ECO:0000259" key="7">
    <source>
        <dbReference type="Pfam" id="PF00931"/>
    </source>
</evidence>
<evidence type="ECO:0000256" key="1">
    <source>
        <dbReference type="ARBA" id="ARBA00008894"/>
    </source>
</evidence>
<reference evidence="11 12" key="1">
    <citation type="submission" date="2016-09" db="EMBL/GenBank/DDBJ databases">
        <title>The draft genome of Dichanthelium oligosanthes: A C3 panicoid grass species.</title>
        <authorList>
            <person name="Studer A.J."/>
            <person name="Schnable J.C."/>
            <person name="Brutnell T.P."/>
        </authorList>
    </citation>
    <scope>NUCLEOTIDE SEQUENCE [LARGE SCALE GENOMIC DNA]</scope>
    <source>
        <strain evidence="12">cv. Kellogg 1175</strain>
        <tissue evidence="11">Leaf</tissue>
    </source>
</reference>
<dbReference type="InterPro" id="IPR044974">
    <property type="entry name" value="Disease_R_plants"/>
</dbReference>
<dbReference type="InterPro" id="IPR027417">
    <property type="entry name" value="P-loop_NTPase"/>
</dbReference>
<dbReference type="Gene3D" id="3.40.50.300">
    <property type="entry name" value="P-loop containing nucleotide triphosphate hydrolases"/>
    <property type="match status" value="1"/>
</dbReference>
<dbReference type="EMBL" id="LWDX02038633">
    <property type="protein sequence ID" value="OEL24904.1"/>
    <property type="molecule type" value="Genomic_DNA"/>
</dbReference>
<keyword evidence="6" id="KW-0175">Coiled coil</keyword>
<evidence type="ECO:0000313" key="11">
    <source>
        <dbReference type="EMBL" id="OEL24904.1"/>
    </source>
</evidence>
<organism evidence="11 12">
    <name type="scientific">Dichanthelium oligosanthes</name>
    <dbReference type="NCBI Taxonomy" id="888268"/>
    <lineage>
        <taxon>Eukaryota</taxon>
        <taxon>Viridiplantae</taxon>
        <taxon>Streptophyta</taxon>
        <taxon>Embryophyta</taxon>
        <taxon>Tracheophyta</taxon>
        <taxon>Spermatophyta</taxon>
        <taxon>Magnoliopsida</taxon>
        <taxon>Liliopsida</taxon>
        <taxon>Poales</taxon>
        <taxon>Poaceae</taxon>
        <taxon>PACMAD clade</taxon>
        <taxon>Panicoideae</taxon>
        <taxon>Panicodae</taxon>
        <taxon>Paniceae</taxon>
        <taxon>Dichantheliinae</taxon>
        <taxon>Dichanthelium</taxon>
    </lineage>
</organism>
<dbReference type="Pfam" id="PF00931">
    <property type="entry name" value="NB-ARC"/>
    <property type="match status" value="1"/>
</dbReference>
<keyword evidence="3" id="KW-0677">Repeat</keyword>
<dbReference type="CDD" id="cd14798">
    <property type="entry name" value="RX-CC_like"/>
    <property type="match status" value="1"/>
</dbReference>
<evidence type="ECO:0000256" key="2">
    <source>
        <dbReference type="ARBA" id="ARBA00022614"/>
    </source>
</evidence>
<dbReference type="GO" id="GO:0043531">
    <property type="term" value="F:ADP binding"/>
    <property type="evidence" value="ECO:0007669"/>
    <property type="project" value="InterPro"/>
</dbReference>
<keyword evidence="2" id="KW-0433">Leucine-rich repeat</keyword>
<dbReference type="InterPro" id="IPR032675">
    <property type="entry name" value="LRR_dom_sf"/>
</dbReference>
<dbReference type="InterPro" id="IPR041118">
    <property type="entry name" value="Rx_N"/>
</dbReference>
<evidence type="ECO:0000259" key="10">
    <source>
        <dbReference type="Pfam" id="PF23598"/>
    </source>
</evidence>
<protein>
    <submittedName>
        <fullName evidence="11">Disease resistance protein RPM1</fullName>
    </submittedName>
</protein>
<evidence type="ECO:0000313" key="12">
    <source>
        <dbReference type="Proteomes" id="UP000095767"/>
    </source>
</evidence>
<dbReference type="InterPro" id="IPR038005">
    <property type="entry name" value="RX-like_CC"/>
</dbReference>
<dbReference type="InterPro" id="IPR055414">
    <property type="entry name" value="LRR_R13L4/SHOC2-like"/>
</dbReference>
<keyword evidence="12" id="KW-1185">Reference proteome</keyword>
<keyword evidence="4" id="KW-0547">Nucleotide-binding</keyword>
<dbReference type="InterPro" id="IPR002182">
    <property type="entry name" value="NB-ARC"/>
</dbReference>
<feature type="domain" description="Disease resistance N-terminal" evidence="8">
    <location>
        <begin position="12"/>
        <end position="94"/>
    </location>
</feature>
<evidence type="ECO:0000259" key="9">
    <source>
        <dbReference type="Pfam" id="PF23559"/>
    </source>
</evidence>
<dbReference type="PANTHER" id="PTHR23155">
    <property type="entry name" value="DISEASE RESISTANCE PROTEIN RP"/>
    <property type="match status" value="1"/>
</dbReference>
<dbReference type="SUPFAM" id="SSF52540">
    <property type="entry name" value="P-loop containing nucleoside triphosphate hydrolases"/>
    <property type="match status" value="1"/>
</dbReference>
<comment type="caution">
    <text evidence="11">The sequence shown here is derived from an EMBL/GenBank/DDBJ whole genome shotgun (WGS) entry which is preliminary data.</text>
</comment>
<dbReference type="Pfam" id="PF23559">
    <property type="entry name" value="WHD_DRP"/>
    <property type="match status" value="1"/>
</dbReference>
<comment type="similarity">
    <text evidence="1">Belongs to the disease resistance NB-LRR family.</text>
</comment>
<dbReference type="SUPFAM" id="SSF52058">
    <property type="entry name" value="L domain-like"/>
    <property type="match status" value="1"/>
</dbReference>
<evidence type="ECO:0000256" key="3">
    <source>
        <dbReference type="ARBA" id="ARBA00022737"/>
    </source>
</evidence>
<accession>A0A1E5VIN1</accession>
<dbReference type="Pfam" id="PF18052">
    <property type="entry name" value="Rx_N"/>
    <property type="match status" value="1"/>
</dbReference>
<dbReference type="GO" id="GO:0042742">
    <property type="term" value="P:defense response to bacterium"/>
    <property type="evidence" value="ECO:0007669"/>
    <property type="project" value="UniProtKB-ARBA"/>
</dbReference>
<dbReference type="Pfam" id="PF23598">
    <property type="entry name" value="LRR_14"/>
    <property type="match status" value="1"/>
</dbReference>
<sequence>MDAAVSISAGSLGVVLGKLQMLAAEYSRIKSLHTKIGSLGSELDSMHALLRKVSAMEDEGTVDVQVKAWAWEVREMAYDVEDCVDSFAHQQRYGTGVISKRHTRLFRKCDKFIQKLRAWRQFANQIDALKKRFVEVAERRERYRLDNLACGSTSSTTLFRGVQDVDPRLSALVADEGHLIGIDGPKYELVRWLLDGGESTEHPKVLSVAGFGGVGKTTLANQVYVEIGGHFDCKAFVSVSQKPHLKQILRDCLRKLCHDRQFTQDIREWDEMEIIMKAREYLADKSISGLLANRPVVKEAWEKVRNSIGSALETDRSLDGIKAILNLSYNDLPHHLKTCLLYLSLFPEDCNIERSRLVNRWIAEGFIPQERGLSLQDVAESYFYELINMNMVQPTDIGYDGKARACRIHDIMLELIISKAAEENFATIIGSQAYIAYPQGNIRRLSIQQAGQEVAPIIGVMDVSHARSLTAVGLAKYLPCLVHFKVLRVLDFEGCMDLEEYDLNNIEKLTQLMYLSLYNTKISKVPSEIVKLYDLETLDLRGTEVVELPAGIVHLTKLQHLLTAKPSTWLTANYCRGLTKVPDGIGNMISLQVLSGINISMSSVTAVEDLGKLTSLKELHIQLDAKGYDRTKRHEEVLISSLCKLGHCKLQYLWIYSSDCTPMEFLNSWTSLPCSLQRFRMTTSYYFLKIPKWIAPALTNLAYLNINLVEVGEEDLHILGGLHALISLELWFGRTVKPRLTVGQSIFQCLKEFNFVSGSSEFSGEGYVVFVEGALPNLEKLGIPFSVSVAKGNSFYLGISHLRCLKYAEVILGREGATLDESLDAAAAIRNEADHHQNHPRVTIL</sequence>
<dbReference type="AlphaFoldDB" id="A0A1E5VIN1"/>
<dbReference type="InterPro" id="IPR036388">
    <property type="entry name" value="WH-like_DNA-bd_sf"/>
</dbReference>
<dbReference type="Gene3D" id="1.10.10.10">
    <property type="entry name" value="Winged helix-like DNA-binding domain superfamily/Winged helix DNA-binding domain"/>
    <property type="match status" value="1"/>
</dbReference>
<dbReference type="Proteomes" id="UP000095767">
    <property type="component" value="Unassembled WGS sequence"/>
</dbReference>
<name>A0A1E5VIN1_9POAL</name>
<evidence type="ECO:0000256" key="6">
    <source>
        <dbReference type="ARBA" id="ARBA00023054"/>
    </source>
</evidence>
<feature type="domain" description="Disease resistance protein winged helix" evidence="9">
    <location>
        <begin position="345"/>
        <end position="416"/>
    </location>
</feature>
<dbReference type="STRING" id="888268.A0A1E5VIN1"/>
<evidence type="ECO:0000259" key="8">
    <source>
        <dbReference type="Pfam" id="PF18052"/>
    </source>
</evidence>
<keyword evidence="5" id="KW-0611">Plant defense</keyword>
<dbReference type="GO" id="GO:0009626">
    <property type="term" value="P:plant-type hypersensitive response"/>
    <property type="evidence" value="ECO:0007669"/>
    <property type="project" value="UniProtKB-ARBA"/>
</dbReference>
<dbReference type="PRINTS" id="PR00364">
    <property type="entry name" value="DISEASERSIST"/>
</dbReference>
<dbReference type="InterPro" id="IPR058922">
    <property type="entry name" value="WHD_DRP"/>
</dbReference>
<proteinExistence type="inferred from homology"/>
<feature type="domain" description="Disease resistance R13L4/SHOC-2-like LRR" evidence="10">
    <location>
        <begin position="465"/>
        <end position="841"/>
    </location>
</feature>
<gene>
    <name evidence="11" type="ORF">BAE44_0014077</name>
</gene>
<evidence type="ECO:0000256" key="4">
    <source>
        <dbReference type="ARBA" id="ARBA00022741"/>
    </source>
</evidence>
<evidence type="ECO:0000256" key="5">
    <source>
        <dbReference type="ARBA" id="ARBA00022821"/>
    </source>
</evidence>
<dbReference type="PANTHER" id="PTHR23155:SF1167">
    <property type="entry name" value="OS08G0412100 PROTEIN"/>
    <property type="match status" value="1"/>
</dbReference>
<feature type="domain" description="NB-ARC" evidence="7">
    <location>
        <begin position="200"/>
        <end position="285"/>
    </location>
</feature>
<dbReference type="Gene3D" id="3.80.10.10">
    <property type="entry name" value="Ribonuclease Inhibitor"/>
    <property type="match status" value="1"/>
</dbReference>
<dbReference type="OrthoDB" id="1428533at2759"/>
<dbReference type="GO" id="GO:0002758">
    <property type="term" value="P:innate immune response-activating signaling pathway"/>
    <property type="evidence" value="ECO:0007669"/>
    <property type="project" value="UniProtKB-ARBA"/>
</dbReference>
<dbReference type="Gene3D" id="1.20.5.4130">
    <property type="match status" value="1"/>
</dbReference>